<dbReference type="EMBL" id="JAJEQR010000060">
    <property type="protein sequence ID" value="MCC2232309.1"/>
    <property type="molecule type" value="Genomic_DNA"/>
</dbReference>
<reference evidence="3" key="1">
    <citation type="submission" date="2021-10" db="EMBL/GenBank/DDBJ databases">
        <title>Anaerobic single-cell dispensing facilitates the cultivation of human gut bacteria.</title>
        <authorList>
            <person name="Afrizal A."/>
        </authorList>
    </citation>
    <scope>NUCLEOTIDE SEQUENCE</scope>
    <source>
        <strain evidence="3">CLA-AA-H215</strain>
    </source>
</reference>
<sequence length="519" mass="58901">MNHRKPLQKLAIIAAFSLMTSGCQANPDAAVVADKGGDLLESRIQQNAETSAAESESLSAESFTSESVEDRQSTVINPVNVTHYEDVYPGAEDGVTIQIDAEVQIPEGKMPVIRVKPHEITSDEVKTWTAVLFDGNTAYEPEITMTKDELEEVILQLRQAIGKEDQLLEDWNGNQGEVDDIIAMWERQIEYYEAQYESAPDEKIRLETDWTFHPYSYYEPAMALYENEEEKNEIELLDKTMCLKAETELDGRTVSVSVSKREESDYILQNFYFYDDAAYSSIPVKQTEEEAKLQAMELAERLGFGNWQIDSCTLVESHFPDDKYYYVLDFIPCYEGVAVTRQAQLAGVNGEEMGDSYAANYYYETLRIEISESNITYVRYMSPLEIISIENSDVAILAFDEIMDIFKNQMQLEYTKYRFLHYADFGQDSSAGKKEADEILSAEATISDIRLGLARIRVKDNLEEYRLVPAWTFRGTEVCETSFGQGNEYLDGTEAPAEVYTYAVINAIDGSLINVSRGY</sequence>
<feature type="compositionally biased region" description="Low complexity" evidence="1">
    <location>
        <begin position="49"/>
        <end position="66"/>
    </location>
</feature>
<feature type="signal peptide" evidence="2">
    <location>
        <begin position="1"/>
        <end position="25"/>
    </location>
</feature>
<dbReference type="PROSITE" id="PS51257">
    <property type="entry name" value="PROKAR_LIPOPROTEIN"/>
    <property type="match status" value="1"/>
</dbReference>
<evidence type="ECO:0000256" key="1">
    <source>
        <dbReference type="SAM" id="MobiDB-lite"/>
    </source>
</evidence>
<dbReference type="Proteomes" id="UP001198182">
    <property type="component" value="Unassembled WGS sequence"/>
</dbReference>
<dbReference type="AlphaFoldDB" id="A0AAE3ECT1"/>
<keyword evidence="4" id="KW-1185">Reference proteome</keyword>
<feature type="chain" id="PRO_5042268169" evidence="2">
    <location>
        <begin position="26"/>
        <end position="519"/>
    </location>
</feature>
<organism evidence="3 4">
    <name type="scientific">Hominifimenecus microfluidus</name>
    <dbReference type="NCBI Taxonomy" id="2885348"/>
    <lineage>
        <taxon>Bacteria</taxon>
        <taxon>Bacillati</taxon>
        <taxon>Bacillota</taxon>
        <taxon>Clostridia</taxon>
        <taxon>Lachnospirales</taxon>
        <taxon>Lachnospiraceae</taxon>
        <taxon>Hominifimenecus</taxon>
    </lineage>
</organism>
<name>A0AAE3ECT1_9FIRM</name>
<evidence type="ECO:0000313" key="4">
    <source>
        <dbReference type="Proteomes" id="UP001198182"/>
    </source>
</evidence>
<accession>A0AAE3ECT1</accession>
<keyword evidence="2" id="KW-0732">Signal</keyword>
<proteinExistence type="predicted"/>
<protein>
    <submittedName>
        <fullName evidence="3">DUF6034 family protein</fullName>
    </submittedName>
</protein>
<comment type="caution">
    <text evidence="3">The sequence shown here is derived from an EMBL/GenBank/DDBJ whole genome shotgun (WGS) entry which is preliminary data.</text>
</comment>
<gene>
    <name evidence="3" type="ORF">LKD81_15140</name>
</gene>
<evidence type="ECO:0000256" key="2">
    <source>
        <dbReference type="SAM" id="SignalP"/>
    </source>
</evidence>
<evidence type="ECO:0000313" key="3">
    <source>
        <dbReference type="EMBL" id="MCC2232309.1"/>
    </source>
</evidence>
<dbReference type="RefSeq" id="WP_308454717.1">
    <property type="nucleotide sequence ID" value="NZ_JAJEQR010000060.1"/>
</dbReference>
<feature type="region of interest" description="Disordered" evidence="1">
    <location>
        <begin position="49"/>
        <end position="71"/>
    </location>
</feature>